<reference evidence="2 3" key="1">
    <citation type="submission" date="2014-10" db="EMBL/GenBank/DDBJ databases">
        <title>Draft genome sequence of Actinoplanes utahensis NRRL 12052.</title>
        <authorList>
            <person name="Velasco-Bucheli B."/>
            <person name="del Cerro C."/>
            <person name="Hormigo D."/>
            <person name="Garcia J.L."/>
            <person name="Acebal C."/>
            <person name="Arroyo M."/>
            <person name="de la Mata I."/>
        </authorList>
    </citation>
    <scope>NUCLEOTIDE SEQUENCE [LARGE SCALE GENOMIC DNA]</scope>
    <source>
        <strain evidence="2 3">NRRL 12052</strain>
    </source>
</reference>
<organism evidence="2 3">
    <name type="scientific">Actinoplanes utahensis</name>
    <dbReference type="NCBI Taxonomy" id="1869"/>
    <lineage>
        <taxon>Bacteria</taxon>
        <taxon>Bacillati</taxon>
        <taxon>Actinomycetota</taxon>
        <taxon>Actinomycetes</taxon>
        <taxon>Micromonosporales</taxon>
        <taxon>Micromonosporaceae</taxon>
        <taxon>Actinoplanes</taxon>
    </lineage>
</organism>
<keyword evidence="3" id="KW-1185">Reference proteome</keyword>
<name>A0A0A6U9R7_ACTUT</name>
<evidence type="ECO:0008006" key="4">
    <source>
        <dbReference type="Google" id="ProtNLM"/>
    </source>
</evidence>
<dbReference type="EMBL" id="JRTT01000139">
    <property type="protein sequence ID" value="KHD72166.1"/>
    <property type="molecule type" value="Genomic_DNA"/>
</dbReference>
<keyword evidence="1" id="KW-1133">Transmembrane helix</keyword>
<comment type="caution">
    <text evidence="2">The sequence shown here is derived from an EMBL/GenBank/DDBJ whole genome shotgun (WGS) entry which is preliminary data.</text>
</comment>
<proteinExistence type="predicted"/>
<sequence>MSIRTYRHVPWLVVSALVLLFAGGTAATIIDRAIDEGTYEYWVKAMLFLVPIALFLFFVAGQFRVRTVIDDEAVSQFWVTRSHRIPLDEITGIEMDEAGRRFFLRVFRGEETYEVIPCHVVWAPFMTKAPRAAVRVEADLRRSTGILV</sequence>
<dbReference type="AlphaFoldDB" id="A0A0A6U9R7"/>
<protein>
    <recommendedName>
        <fullName evidence="4">PH domain-containing protein</fullName>
    </recommendedName>
</protein>
<dbReference type="Proteomes" id="UP000054537">
    <property type="component" value="Unassembled WGS sequence"/>
</dbReference>
<dbReference type="RefSeq" id="WP_043533729.1">
    <property type="nucleotide sequence ID" value="NZ_BAABKU010000005.1"/>
</dbReference>
<evidence type="ECO:0000313" key="3">
    <source>
        <dbReference type="Proteomes" id="UP000054537"/>
    </source>
</evidence>
<feature type="transmembrane region" description="Helical" evidence="1">
    <location>
        <begin position="42"/>
        <end position="60"/>
    </location>
</feature>
<accession>A0A0A6U9R7</accession>
<gene>
    <name evidence="2" type="ORF">MB27_41725</name>
</gene>
<dbReference type="OrthoDB" id="3297501at2"/>
<dbReference type="STRING" id="1869.MB27_41725"/>
<keyword evidence="1" id="KW-0472">Membrane</keyword>
<keyword evidence="1" id="KW-0812">Transmembrane</keyword>
<evidence type="ECO:0000313" key="2">
    <source>
        <dbReference type="EMBL" id="KHD72166.1"/>
    </source>
</evidence>
<evidence type="ECO:0000256" key="1">
    <source>
        <dbReference type="SAM" id="Phobius"/>
    </source>
</evidence>